<evidence type="ECO:0000313" key="2">
    <source>
        <dbReference type="EMBL" id="TFK77728.1"/>
    </source>
</evidence>
<dbReference type="EMBL" id="ML213233">
    <property type="protein sequence ID" value="TFK77728.1"/>
    <property type="molecule type" value="Genomic_DNA"/>
</dbReference>
<accession>A0A5C3NN74</accession>
<dbReference type="Proteomes" id="UP000308197">
    <property type="component" value="Unassembled WGS sequence"/>
</dbReference>
<reference evidence="2 3" key="1">
    <citation type="journal article" date="2019" name="Nat. Ecol. Evol.">
        <title>Megaphylogeny resolves global patterns of mushroom evolution.</title>
        <authorList>
            <person name="Varga T."/>
            <person name="Krizsan K."/>
            <person name="Foldi C."/>
            <person name="Dima B."/>
            <person name="Sanchez-Garcia M."/>
            <person name="Sanchez-Ramirez S."/>
            <person name="Szollosi G.J."/>
            <person name="Szarkandi J.G."/>
            <person name="Papp V."/>
            <person name="Albert L."/>
            <person name="Andreopoulos W."/>
            <person name="Angelini C."/>
            <person name="Antonin V."/>
            <person name="Barry K.W."/>
            <person name="Bougher N.L."/>
            <person name="Buchanan P."/>
            <person name="Buyck B."/>
            <person name="Bense V."/>
            <person name="Catcheside P."/>
            <person name="Chovatia M."/>
            <person name="Cooper J."/>
            <person name="Damon W."/>
            <person name="Desjardin D."/>
            <person name="Finy P."/>
            <person name="Geml J."/>
            <person name="Haridas S."/>
            <person name="Hughes K."/>
            <person name="Justo A."/>
            <person name="Karasinski D."/>
            <person name="Kautmanova I."/>
            <person name="Kiss B."/>
            <person name="Kocsube S."/>
            <person name="Kotiranta H."/>
            <person name="LaButti K.M."/>
            <person name="Lechner B.E."/>
            <person name="Liimatainen K."/>
            <person name="Lipzen A."/>
            <person name="Lukacs Z."/>
            <person name="Mihaltcheva S."/>
            <person name="Morgado L.N."/>
            <person name="Niskanen T."/>
            <person name="Noordeloos M.E."/>
            <person name="Ohm R.A."/>
            <person name="Ortiz-Santana B."/>
            <person name="Ovrebo C."/>
            <person name="Racz N."/>
            <person name="Riley R."/>
            <person name="Savchenko A."/>
            <person name="Shiryaev A."/>
            <person name="Soop K."/>
            <person name="Spirin V."/>
            <person name="Szebenyi C."/>
            <person name="Tomsovsky M."/>
            <person name="Tulloss R.E."/>
            <person name="Uehling J."/>
            <person name="Grigoriev I.V."/>
            <person name="Vagvolgyi C."/>
            <person name="Papp T."/>
            <person name="Martin F.M."/>
            <person name="Miettinen O."/>
            <person name="Hibbett D.S."/>
            <person name="Nagy L.G."/>
        </authorList>
    </citation>
    <scope>NUCLEOTIDE SEQUENCE [LARGE SCALE GENOMIC DNA]</scope>
    <source>
        <strain evidence="2 3">HHB13444</strain>
    </source>
</reference>
<feature type="non-terminal residue" evidence="2">
    <location>
        <position position="1"/>
    </location>
</feature>
<keyword evidence="3" id="KW-1185">Reference proteome</keyword>
<feature type="region of interest" description="Disordered" evidence="1">
    <location>
        <begin position="25"/>
        <end position="100"/>
    </location>
</feature>
<dbReference type="InParanoid" id="A0A5C3NN74"/>
<organism evidence="2 3">
    <name type="scientific">Polyporus arcularius HHB13444</name>
    <dbReference type="NCBI Taxonomy" id="1314778"/>
    <lineage>
        <taxon>Eukaryota</taxon>
        <taxon>Fungi</taxon>
        <taxon>Dikarya</taxon>
        <taxon>Basidiomycota</taxon>
        <taxon>Agaricomycotina</taxon>
        <taxon>Agaricomycetes</taxon>
        <taxon>Polyporales</taxon>
        <taxon>Polyporaceae</taxon>
        <taxon>Polyporus</taxon>
    </lineage>
</organism>
<evidence type="ECO:0000256" key="1">
    <source>
        <dbReference type="SAM" id="MobiDB-lite"/>
    </source>
</evidence>
<dbReference type="AlphaFoldDB" id="A0A5C3NN74"/>
<proteinExistence type="predicted"/>
<evidence type="ECO:0000313" key="3">
    <source>
        <dbReference type="Proteomes" id="UP000308197"/>
    </source>
</evidence>
<sequence length="238" mass="26117">QWSCKSERRCGGGAGRVYEFVRRAEGQGQMEQMKIKLNRPGTAWDDHRDDDEDDDDNEGDHDDEGNDDDEGDDDDDDEGDDDDDDDDDDEDNDDNDLNTNEMTATAIELTMKKRQWFPSASQMQLLRQGVNLLLPDALLGAPGRLHADGCSTPTTTVCSGGWTGTGHLGRGCKSRRRRTPLSLIRARNGMMVTRSALSDTGAKKLDTYQWFVCFASGASLHAASTEMGTGMLVACATL</sequence>
<name>A0A5C3NN74_9APHY</name>
<dbReference type="STRING" id="1314778.A0A5C3NN74"/>
<feature type="compositionally biased region" description="Acidic residues" evidence="1">
    <location>
        <begin position="48"/>
        <end position="96"/>
    </location>
</feature>
<protein>
    <submittedName>
        <fullName evidence="2">Uncharacterized protein</fullName>
    </submittedName>
</protein>
<gene>
    <name evidence="2" type="ORF">K466DRAFT_571296</name>
</gene>